<dbReference type="Proteomes" id="UP000619101">
    <property type="component" value="Unassembled WGS sequence"/>
</dbReference>
<reference evidence="2 3" key="1">
    <citation type="submission" date="2020-08" db="EMBL/GenBank/DDBJ databases">
        <title>A Genomic Blueprint of the Chicken Gut Microbiome.</title>
        <authorList>
            <person name="Gilroy R."/>
            <person name="Ravi A."/>
            <person name="Getino M."/>
            <person name="Pursley I."/>
            <person name="Horton D.L."/>
            <person name="Alikhan N.-F."/>
            <person name="Baker D."/>
            <person name="Gharbi K."/>
            <person name="Hall N."/>
            <person name="Watson M."/>
            <person name="Adriaenssens E.M."/>
            <person name="Foster-Nyarko E."/>
            <person name="Jarju S."/>
            <person name="Secka A."/>
            <person name="Antonio M."/>
            <person name="Oren A."/>
            <person name="Chaudhuri R."/>
            <person name="La Ragione R.M."/>
            <person name="Hildebrand F."/>
            <person name="Pallen M.J."/>
        </authorList>
    </citation>
    <scope>NUCLEOTIDE SEQUENCE [LARGE SCALE GENOMIC DNA]</scope>
    <source>
        <strain evidence="2 3">A46</strain>
    </source>
</reference>
<comment type="caution">
    <text evidence="2">The sequence shown here is derived from an EMBL/GenBank/DDBJ whole genome shotgun (WGS) entry which is preliminary data.</text>
</comment>
<dbReference type="InterPro" id="IPR005039">
    <property type="entry name" value="Ant_C"/>
</dbReference>
<evidence type="ECO:0000313" key="2">
    <source>
        <dbReference type="EMBL" id="MBD8037128.1"/>
    </source>
</evidence>
<dbReference type="PANTHER" id="PTHR36180:SF2">
    <property type="entry name" value="BRO FAMILY PROTEIN"/>
    <property type="match status" value="1"/>
</dbReference>
<dbReference type="SMART" id="SM01040">
    <property type="entry name" value="Bro-N"/>
    <property type="match status" value="1"/>
</dbReference>
<sequence length="263" mass="29812">MKMNQLAIIHQQRVLNKDLAVYGSFENPLFLAKDVATWIEHSATHMMLKSIDEEDKVRNIVSTLGGPQEMWLLTEDGLYEVLMQSRKPIAKQFKKQVKSILKEIRANGAYVHAGEDDDETIIMAKGLLAAQRAMERQKRENQALHKQIEADSPYTKFGKVVALSDSAVNIGTFAKMVYEKHGINIGRNKLIAWLREKGYLIKQHGAERNLPKQRYIEQGWFRVRPAVVARTDGDIQTGTTLITGKGQIALTDILIKEFAQRAN</sequence>
<dbReference type="PROSITE" id="PS51750">
    <property type="entry name" value="BRO_N"/>
    <property type="match status" value="1"/>
</dbReference>
<name>A0ABR8XYW7_9BACL</name>
<keyword evidence="3" id="KW-1185">Reference proteome</keyword>
<dbReference type="Pfam" id="PF02498">
    <property type="entry name" value="Bro-N"/>
    <property type="match status" value="1"/>
</dbReference>
<protein>
    <submittedName>
        <fullName evidence="2">Phage antirepressor KilAC domain-containing protein</fullName>
    </submittedName>
</protein>
<proteinExistence type="predicted"/>
<dbReference type="PANTHER" id="PTHR36180">
    <property type="entry name" value="DNA-BINDING PROTEIN-RELATED-RELATED"/>
    <property type="match status" value="1"/>
</dbReference>
<dbReference type="EMBL" id="JACSPZ010000004">
    <property type="protein sequence ID" value="MBD8037128.1"/>
    <property type="molecule type" value="Genomic_DNA"/>
</dbReference>
<feature type="domain" description="Bro-N" evidence="1">
    <location>
        <begin position="12"/>
        <end position="108"/>
    </location>
</feature>
<organism evidence="2 3">
    <name type="scientific">Solibacillus faecavium</name>
    <dbReference type="NCBI Taxonomy" id="2762221"/>
    <lineage>
        <taxon>Bacteria</taxon>
        <taxon>Bacillati</taxon>
        <taxon>Bacillota</taxon>
        <taxon>Bacilli</taxon>
        <taxon>Bacillales</taxon>
        <taxon>Caryophanaceae</taxon>
        <taxon>Solibacillus</taxon>
    </lineage>
</organism>
<dbReference type="Pfam" id="PF03374">
    <property type="entry name" value="ANT"/>
    <property type="match status" value="1"/>
</dbReference>
<evidence type="ECO:0000259" key="1">
    <source>
        <dbReference type="PROSITE" id="PS51750"/>
    </source>
</evidence>
<evidence type="ECO:0000313" key="3">
    <source>
        <dbReference type="Proteomes" id="UP000619101"/>
    </source>
</evidence>
<gene>
    <name evidence="2" type="ORF">H9635_10255</name>
</gene>
<accession>A0ABR8XYW7</accession>
<dbReference type="InterPro" id="IPR003497">
    <property type="entry name" value="BRO_N_domain"/>
</dbReference>